<sequence length="49" mass="5649">MPSLELLFTLEGGSDTRAGAQSRARKQAWKHHYLRWGSKGNLKTPRRVR</sequence>
<dbReference type="AlphaFoldDB" id="A0A0W0G812"/>
<proteinExistence type="predicted"/>
<reference evidence="1 2" key="1">
    <citation type="submission" date="2015-12" db="EMBL/GenBank/DDBJ databases">
        <title>Draft genome sequence of Moniliophthora roreri, the causal agent of frosty pod rot of cacao.</title>
        <authorList>
            <person name="Aime M.C."/>
            <person name="Diaz-Valderrama J.R."/>
            <person name="Kijpornyongpan T."/>
            <person name="Phillips-Mora W."/>
        </authorList>
    </citation>
    <scope>NUCLEOTIDE SEQUENCE [LARGE SCALE GENOMIC DNA]</scope>
    <source>
        <strain evidence="1 2">MCA 2952</strain>
    </source>
</reference>
<dbReference type="Proteomes" id="UP000054988">
    <property type="component" value="Unassembled WGS sequence"/>
</dbReference>
<comment type="caution">
    <text evidence="1">The sequence shown here is derived from an EMBL/GenBank/DDBJ whole genome shotgun (WGS) entry which is preliminary data.</text>
</comment>
<accession>A0A0W0G812</accession>
<dbReference type="EMBL" id="LATX01000875">
    <property type="protein sequence ID" value="KTB44691.1"/>
    <property type="molecule type" value="Genomic_DNA"/>
</dbReference>
<name>A0A0W0G812_MONRR</name>
<evidence type="ECO:0000313" key="1">
    <source>
        <dbReference type="EMBL" id="KTB44691.1"/>
    </source>
</evidence>
<protein>
    <submittedName>
        <fullName evidence="1">Uncharacterized protein</fullName>
    </submittedName>
</protein>
<evidence type="ECO:0000313" key="2">
    <source>
        <dbReference type="Proteomes" id="UP000054988"/>
    </source>
</evidence>
<organism evidence="1 2">
    <name type="scientific">Moniliophthora roreri</name>
    <name type="common">Frosty pod rot fungus</name>
    <name type="synonym">Monilia roreri</name>
    <dbReference type="NCBI Taxonomy" id="221103"/>
    <lineage>
        <taxon>Eukaryota</taxon>
        <taxon>Fungi</taxon>
        <taxon>Dikarya</taxon>
        <taxon>Basidiomycota</taxon>
        <taxon>Agaricomycotina</taxon>
        <taxon>Agaricomycetes</taxon>
        <taxon>Agaricomycetidae</taxon>
        <taxon>Agaricales</taxon>
        <taxon>Marasmiineae</taxon>
        <taxon>Marasmiaceae</taxon>
        <taxon>Moniliophthora</taxon>
    </lineage>
</organism>
<gene>
    <name evidence="1" type="ORF">WG66_2732</name>
</gene>